<dbReference type="PANTHER" id="PTHR12634">
    <property type="entry name" value="SIT4 YEAST -ASSOCIATING PROTEIN-RELATED"/>
    <property type="match status" value="1"/>
</dbReference>
<dbReference type="GO" id="GO:0019888">
    <property type="term" value="F:protein phosphatase regulator activity"/>
    <property type="evidence" value="ECO:0007669"/>
    <property type="project" value="TreeGrafter"/>
</dbReference>
<organism evidence="4 5">
    <name type="scientific">Strongyloides stercoralis</name>
    <name type="common">Threadworm</name>
    <dbReference type="NCBI Taxonomy" id="6248"/>
    <lineage>
        <taxon>Eukaryota</taxon>
        <taxon>Metazoa</taxon>
        <taxon>Ecdysozoa</taxon>
        <taxon>Nematoda</taxon>
        <taxon>Chromadorea</taxon>
        <taxon>Rhabditida</taxon>
        <taxon>Tylenchina</taxon>
        <taxon>Panagrolaimomorpha</taxon>
        <taxon>Strongyloidoidea</taxon>
        <taxon>Strongyloididae</taxon>
        <taxon>Strongyloides</taxon>
    </lineage>
</organism>
<evidence type="ECO:0000313" key="5">
    <source>
        <dbReference type="WBParaSite" id="TCONS_00004067.p1"/>
    </source>
</evidence>
<feature type="region of interest" description="Disordered" evidence="3">
    <location>
        <begin position="900"/>
        <end position="937"/>
    </location>
</feature>
<feature type="compositionally biased region" description="Basic and acidic residues" evidence="3">
    <location>
        <begin position="751"/>
        <end position="768"/>
    </location>
</feature>
<feature type="compositionally biased region" description="Polar residues" evidence="3">
    <location>
        <begin position="769"/>
        <end position="780"/>
    </location>
</feature>
<dbReference type="GO" id="GO:0005829">
    <property type="term" value="C:cytosol"/>
    <property type="evidence" value="ECO:0007669"/>
    <property type="project" value="TreeGrafter"/>
</dbReference>
<dbReference type="Proteomes" id="UP000035681">
    <property type="component" value="Unplaced"/>
</dbReference>
<evidence type="ECO:0000256" key="1">
    <source>
        <dbReference type="ARBA" id="ARBA00006180"/>
    </source>
</evidence>
<keyword evidence="4" id="KW-1185">Reference proteome</keyword>
<comment type="similarity">
    <text evidence="1">Belongs to the SAPS family.</text>
</comment>
<dbReference type="PANTHER" id="PTHR12634:SF8">
    <property type="entry name" value="FIERY MOUNTAIN, ISOFORM D"/>
    <property type="match status" value="1"/>
</dbReference>
<evidence type="ECO:0000313" key="4">
    <source>
        <dbReference type="Proteomes" id="UP000035681"/>
    </source>
</evidence>
<reference evidence="5" key="1">
    <citation type="submission" date="2024-02" db="UniProtKB">
        <authorList>
            <consortium name="WormBaseParasite"/>
        </authorList>
    </citation>
    <scope>IDENTIFICATION</scope>
</reference>
<accession>A0AAF5CZL4</accession>
<dbReference type="GO" id="GO:0005634">
    <property type="term" value="C:nucleus"/>
    <property type="evidence" value="ECO:0007669"/>
    <property type="project" value="TreeGrafter"/>
</dbReference>
<dbReference type="WBParaSite" id="TCONS_00004067.p1">
    <property type="protein sequence ID" value="TCONS_00004067.p1"/>
    <property type="gene ID" value="XLOC_001010"/>
</dbReference>
<keyword evidence="2" id="KW-0131">Cell cycle</keyword>
<evidence type="ECO:0000256" key="3">
    <source>
        <dbReference type="SAM" id="MobiDB-lite"/>
    </source>
</evidence>
<name>A0AAF5CZL4_STRER</name>
<sequence>DNMFWGNEEENSINKLLDKEDLDLYEILGDPYCIEEIRISNSRLLEFFTKNDTMIAMLDEILFTTSDGSDDISMDKQYFYSQKALNAFTAFSESILLKYLEDDNIAISVAEYLLIEHEKKNSLTISFYTTILDTLFRNCLSTMMEFIKSTRLLEGLIRNIHYSSVVEFFNNMFGYVTVTSKNIELQAILDDQHITERLFVTFTKKKDPLVYKNVGQVLISFAEQLHEVYRLSGNVNDDILLKKIYDKSQWEKLLNILTNVDLPNIEVLYPISEVLTNLLDIFIDEKNPSQLYNYNSSKDQQDISGVYDTFEYEKLNNIIMNKEHVGEGYKYDVCRYVSTYTGKLFLMMKTVKEKKIPLGDRICTGIMLLLAGTFNSSDPIVHVNGMNCLCDDDLVGAVFDFFHSLPLSSHIPFLQCAFKAFLRNILFYANEKEEPVLIDLLLNTFTLPDILLNEIEEVEKNEKIEHNMSLAFYISLLKIIYDGSCYSSRKSEIENILSSRDLYFNIKEIFRKYPQYIFQDIFSDFDNDYENLISQPRNNVAKPKRKLTHRFPDGEFFVKVVERMNPKGAGCSKSKSQRCGNPSMVGGSCAINVDFEDSIRNIFPFTNRYGSKQIQWLGFLSFPDESVDTEKKTDNTPLTRNPQLQTNYIQKADKSYEYIPTNFICYFDMQRLTLSKADFSKNKVFGLNGPPLKKNFITINTGDQKKYEYIKLGVILRFTADGKYQLTDKKTPVICNKDNQQTREIERCLDRGNTKVKENSDDSKKTLEKSQISKGSSMNTKEGCTETLKEDEEEYEKMKFHSKTGIPTVLISPVLNDVIVTINDDNINFKEDINRPNNSIYKYISEEYKKKYIILGHVNTPMLDKLNFKRLDKNLLILIPGFGRSNYSHALMRQPVTSTCISTSKRRRKTKIEKISTKRKNRSPPAGMQNKNYFNKT</sequence>
<proteinExistence type="inferred from homology"/>
<dbReference type="GO" id="GO:0019903">
    <property type="term" value="F:protein phosphatase binding"/>
    <property type="evidence" value="ECO:0007669"/>
    <property type="project" value="InterPro"/>
</dbReference>
<dbReference type="InterPro" id="IPR007587">
    <property type="entry name" value="SAPS"/>
</dbReference>
<feature type="compositionally biased region" description="Basic residues" evidence="3">
    <location>
        <begin position="904"/>
        <end position="922"/>
    </location>
</feature>
<evidence type="ECO:0000256" key="2">
    <source>
        <dbReference type="ARBA" id="ARBA00023306"/>
    </source>
</evidence>
<dbReference type="AlphaFoldDB" id="A0AAF5CZL4"/>
<feature type="region of interest" description="Disordered" evidence="3">
    <location>
        <begin position="751"/>
        <end position="784"/>
    </location>
</feature>
<protein>
    <submittedName>
        <fullName evidence="5">Serine/threonine-protein phosphatase 4 regulatory subunit 3-like central domain-containing protein</fullName>
    </submittedName>
</protein>